<dbReference type="Gene3D" id="3.40.50.720">
    <property type="entry name" value="NAD(P)-binding Rossmann-like Domain"/>
    <property type="match status" value="1"/>
</dbReference>
<gene>
    <name evidence="3" type="ORF">Ate02nite_67040</name>
</gene>
<dbReference type="InterPro" id="IPR051911">
    <property type="entry name" value="SDR_oxidoreductase"/>
</dbReference>
<dbReference type="InterPro" id="IPR036291">
    <property type="entry name" value="NAD(P)-bd_dom_sf"/>
</dbReference>
<dbReference type="EMBL" id="BOMY01000042">
    <property type="protein sequence ID" value="GIF23974.1"/>
    <property type="molecule type" value="Genomic_DNA"/>
</dbReference>
<keyword evidence="2" id="KW-0560">Oxidoreductase</keyword>
<accession>A0A919TW34</accession>
<reference evidence="3" key="1">
    <citation type="submission" date="2021-01" db="EMBL/GenBank/DDBJ databases">
        <title>Whole genome shotgun sequence of Actinoplanes tereljensis NBRC 105297.</title>
        <authorList>
            <person name="Komaki H."/>
            <person name="Tamura T."/>
        </authorList>
    </citation>
    <scope>NUCLEOTIDE SEQUENCE</scope>
    <source>
        <strain evidence="3">NBRC 105297</strain>
    </source>
</reference>
<dbReference type="SUPFAM" id="SSF51735">
    <property type="entry name" value="NAD(P)-binding Rossmann-fold domains"/>
    <property type="match status" value="1"/>
</dbReference>
<dbReference type="GO" id="GO:0016491">
    <property type="term" value="F:oxidoreductase activity"/>
    <property type="evidence" value="ECO:0007669"/>
    <property type="project" value="UniProtKB-KW"/>
</dbReference>
<dbReference type="AlphaFoldDB" id="A0A919TW34"/>
<sequence>MSRRTVIITGASSGIGAAVARRLGAMGFTVYAAARRVEEVPPDDGIVAVKADLSDHASLEQLVRQAIDETGRIDVLVNNAGYGAMGSVEEVPTEEARRQFEVNVIGPARLTQLVVPHMRERGRGRIGAGESAGHVAPDRK</sequence>
<dbReference type="PANTHER" id="PTHR43976">
    <property type="entry name" value="SHORT CHAIN DEHYDROGENASE"/>
    <property type="match status" value="1"/>
</dbReference>
<evidence type="ECO:0000256" key="1">
    <source>
        <dbReference type="ARBA" id="ARBA00006484"/>
    </source>
</evidence>
<dbReference type="InterPro" id="IPR002347">
    <property type="entry name" value="SDR_fam"/>
</dbReference>
<organism evidence="3 4">
    <name type="scientific">Paractinoplanes tereljensis</name>
    <dbReference type="NCBI Taxonomy" id="571912"/>
    <lineage>
        <taxon>Bacteria</taxon>
        <taxon>Bacillati</taxon>
        <taxon>Actinomycetota</taxon>
        <taxon>Actinomycetes</taxon>
        <taxon>Micromonosporales</taxon>
        <taxon>Micromonosporaceae</taxon>
        <taxon>Paractinoplanes</taxon>
    </lineage>
</organism>
<dbReference type="Pfam" id="PF00106">
    <property type="entry name" value="adh_short"/>
    <property type="match status" value="1"/>
</dbReference>
<dbReference type="Proteomes" id="UP000623608">
    <property type="component" value="Unassembled WGS sequence"/>
</dbReference>
<evidence type="ECO:0000313" key="4">
    <source>
        <dbReference type="Proteomes" id="UP000623608"/>
    </source>
</evidence>
<dbReference type="PRINTS" id="PR00081">
    <property type="entry name" value="GDHRDH"/>
</dbReference>
<evidence type="ECO:0000256" key="2">
    <source>
        <dbReference type="ARBA" id="ARBA00023002"/>
    </source>
</evidence>
<dbReference type="RefSeq" id="WP_203811849.1">
    <property type="nucleotide sequence ID" value="NZ_BOMY01000042.1"/>
</dbReference>
<evidence type="ECO:0000313" key="3">
    <source>
        <dbReference type="EMBL" id="GIF23974.1"/>
    </source>
</evidence>
<comment type="similarity">
    <text evidence="1">Belongs to the short-chain dehydrogenases/reductases (SDR) family.</text>
</comment>
<name>A0A919TW34_9ACTN</name>
<evidence type="ECO:0008006" key="5">
    <source>
        <dbReference type="Google" id="ProtNLM"/>
    </source>
</evidence>
<proteinExistence type="inferred from homology"/>
<comment type="caution">
    <text evidence="3">The sequence shown here is derived from an EMBL/GenBank/DDBJ whole genome shotgun (WGS) entry which is preliminary data.</text>
</comment>
<keyword evidence="4" id="KW-1185">Reference proteome</keyword>
<dbReference type="PANTHER" id="PTHR43976:SF16">
    <property type="entry name" value="SHORT-CHAIN DEHYDROGENASE_REDUCTASE FAMILY PROTEIN"/>
    <property type="match status" value="1"/>
</dbReference>
<protein>
    <recommendedName>
        <fullName evidence="5">SDR family NAD(P)-dependent oxidoreductase</fullName>
    </recommendedName>
</protein>